<evidence type="ECO:0000313" key="1">
    <source>
        <dbReference type="EMBL" id="KAF4227048.1"/>
    </source>
</evidence>
<protein>
    <submittedName>
        <fullName evidence="1">Uncharacterized protein</fullName>
    </submittedName>
</protein>
<reference evidence="1" key="2">
    <citation type="submission" date="2020-04" db="EMBL/GenBank/DDBJ databases">
        <authorList>
            <person name="Santos R.A.C."/>
            <person name="Steenwyk J.L."/>
            <person name="Rivero-Menendez O."/>
            <person name="Mead M.E."/>
            <person name="Silva L.P."/>
            <person name="Bastos R.W."/>
            <person name="Alastruey-Izquierdo A."/>
            <person name="Goldman G.H."/>
            <person name="Rokas A."/>
        </authorList>
    </citation>
    <scope>NUCLEOTIDE SEQUENCE</scope>
    <source>
        <strain evidence="1">CNM-CM6805</strain>
    </source>
</reference>
<dbReference type="Proteomes" id="UP000653565">
    <property type="component" value="Unassembled WGS sequence"/>
</dbReference>
<gene>
    <name evidence="1" type="ORF">CNMCM6805_003677</name>
</gene>
<organism evidence="1 2">
    <name type="scientific">Aspergillus fumigatiaffinis</name>
    <dbReference type="NCBI Taxonomy" id="340414"/>
    <lineage>
        <taxon>Eukaryota</taxon>
        <taxon>Fungi</taxon>
        <taxon>Dikarya</taxon>
        <taxon>Ascomycota</taxon>
        <taxon>Pezizomycotina</taxon>
        <taxon>Eurotiomycetes</taxon>
        <taxon>Eurotiomycetidae</taxon>
        <taxon>Eurotiales</taxon>
        <taxon>Aspergillaceae</taxon>
        <taxon>Aspergillus</taxon>
        <taxon>Aspergillus subgen. Fumigati</taxon>
    </lineage>
</organism>
<keyword evidence="2" id="KW-1185">Reference proteome</keyword>
<comment type="caution">
    <text evidence="1">The sequence shown here is derived from an EMBL/GenBank/DDBJ whole genome shotgun (WGS) entry which is preliminary data.</text>
</comment>
<reference evidence="1" key="1">
    <citation type="journal article" date="2020" name="bioRxiv">
        <title>Genomic and phenotypic heterogeneity of clinical isolates of the human pathogens Aspergillus fumigatus, Aspergillus lentulus and Aspergillus fumigatiaffinis.</title>
        <authorList>
            <person name="dos Santos R.A.C."/>
            <person name="Steenwyk J.L."/>
            <person name="Rivero-Menendez O."/>
            <person name="Mead M.E."/>
            <person name="Silva L.P."/>
            <person name="Bastos R.W."/>
            <person name="Alastruey-Izquierdo A."/>
            <person name="Goldman G.H."/>
            <person name="Rokas A."/>
        </authorList>
    </citation>
    <scope>NUCLEOTIDE SEQUENCE</scope>
    <source>
        <strain evidence="1">CNM-CM6805</strain>
    </source>
</reference>
<sequence>MTDTNPSKMQVGALFLALCSYYHGIGGPSLTTSTPTSPVVTADAIQWWECSTQTNRRELLIIAFNVAQNSPEIFDCWAGYCIDCIEDSVSGNALRGDGLGAVVAVDVVEGAVDVEIQLPGIAPGPDVIIMVIVADAGMASPPGNDHHWSPTDCWGCLGSDRRDGDGVTNDHHAGCWRIWGTIDDDRAREYRGRSSQSSNPQAILTLVIIGENHHASDTAFACS</sequence>
<accession>A0A8H4GRM3</accession>
<dbReference type="AlphaFoldDB" id="A0A8H4GRM3"/>
<proteinExistence type="predicted"/>
<evidence type="ECO:0000313" key="2">
    <source>
        <dbReference type="Proteomes" id="UP000653565"/>
    </source>
</evidence>
<name>A0A8H4GRM3_9EURO</name>
<dbReference type="EMBL" id="JAAAPX010000201">
    <property type="protein sequence ID" value="KAF4227048.1"/>
    <property type="molecule type" value="Genomic_DNA"/>
</dbReference>